<accession>T0GVF4</accession>
<dbReference type="AlphaFoldDB" id="T0GVF4"/>
<evidence type="ECO:0008006" key="3">
    <source>
        <dbReference type="Google" id="ProtNLM"/>
    </source>
</evidence>
<dbReference type="OrthoDB" id="5342505at2"/>
<reference evidence="1 2" key="1">
    <citation type="journal article" date="2013" name="Genome Announc.">
        <title>Genome Sequence of Novosphingobium lindaniclasticum LE124T, Isolated from a Hexachlorocyclohexane Dumpsite.</title>
        <authorList>
            <person name="Saxena A."/>
            <person name="Nayyar N."/>
            <person name="Sangwan N."/>
            <person name="Kumari R."/>
            <person name="Khurana J.P."/>
            <person name="Lal R."/>
        </authorList>
    </citation>
    <scope>NUCLEOTIDE SEQUENCE [LARGE SCALE GENOMIC DNA]</scope>
    <source>
        <strain evidence="1 2">LE124</strain>
    </source>
</reference>
<dbReference type="Proteomes" id="UP000015527">
    <property type="component" value="Unassembled WGS sequence"/>
</dbReference>
<name>T0GVF4_9SPHN</name>
<dbReference type="InterPro" id="IPR014955">
    <property type="entry name" value="DUF1826"/>
</dbReference>
<evidence type="ECO:0000313" key="1">
    <source>
        <dbReference type="EMBL" id="EQB07951.1"/>
    </source>
</evidence>
<organism evidence="1 2">
    <name type="scientific">Novosphingobium lindaniclasticum LE124</name>
    <dbReference type="NCBI Taxonomy" id="1096930"/>
    <lineage>
        <taxon>Bacteria</taxon>
        <taxon>Pseudomonadati</taxon>
        <taxon>Pseudomonadota</taxon>
        <taxon>Alphaproteobacteria</taxon>
        <taxon>Sphingomonadales</taxon>
        <taxon>Sphingomonadaceae</taxon>
        <taxon>Novosphingobium</taxon>
    </lineage>
</organism>
<dbReference type="PATRIC" id="fig|1096930.3.peg.4277"/>
<dbReference type="eggNOG" id="ENOG502ZV50">
    <property type="taxonomic scope" value="Bacteria"/>
</dbReference>
<sequence>MSLAAPQSLRTAWAASDDPAVLARILEETVHLVLWTRARPKGLDWLDKLDFSEIDDVQESLALTDPAATLPAALERAGYPAGVRAAVLAAEIASLARRFVRIMGGDTVRLRLDIVETDACRKFHMDNVTARLLMPLTEPGTQWIEAGAGAEAPINHVAAGTVGLFKGRMWAETPAILHRSPPIAGTGAARLLLVLDMPPLAPLEAAQP</sequence>
<keyword evidence="2" id="KW-1185">Reference proteome</keyword>
<protein>
    <recommendedName>
        <fullName evidence="3">DUF1826 domain-containing protein</fullName>
    </recommendedName>
</protein>
<dbReference type="Pfam" id="PF08856">
    <property type="entry name" value="DUF1826"/>
    <property type="match status" value="1"/>
</dbReference>
<comment type="caution">
    <text evidence="1">The sequence shown here is derived from an EMBL/GenBank/DDBJ whole genome shotgun (WGS) entry which is preliminary data.</text>
</comment>
<dbReference type="EMBL" id="ATHL01000151">
    <property type="protein sequence ID" value="EQB07951.1"/>
    <property type="molecule type" value="Genomic_DNA"/>
</dbReference>
<proteinExistence type="predicted"/>
<gene>
    <name evidence="1" type="ORF">L284_21765</name>
</gene>
<dbReference type="RefSeq" id="WP_021236018.1">
    <property type="nucleotide sequence ID" value="NZ_ATHL01000151.1"/>
</dbReference>
<evidence type="ECO:0000313" key="2">
    <source>
        <dbReference type="Proteomes" id="UP000015527"/>
    </source>
</evidence>